<gene>
    <name evidence="3" type="ORF">K7432_012440</name>
</gene>
<accession>A0ABR2WKW0</accession>
<organism evidence="3 4">
    <name type="scientific">Basidiobolus ranarum</name>
    <dbReference type="NCBI Taxonomy" id="34480"/>
    <lineage>
        <taxon>Eukaryota</taxon>
        <taxon>Fungi</taxon>
        <taxon>Fungi incertae sedis</taxon>
        <taxon>Zoopagomycota</taxon>
        <taxon>Entomophthoromycotina</taxon>
        <taxon>Basidiobolomycetes</taxon>
        <taxon>Basidiobolales</taxon>
        <taxon>Basidiobolaceae</taxon>
        <taxon>Basidiobolus</taxon>
    </lineage>
</organism>
<feature type="domain" description="GST C-terminal" evidence="2">
    <location>
        <begin position="91"/>
        <end position="250"/>
    </location>
</feature>
<evidence type="ECO:0000313" key="3">
    <source>
        <dbReference type="EMBL" id="KAK9762126.1"/>
    </source>
</evidence>
<evidence type="ECO:0000259" key="2">
    <source>
        <dbReference type="PROSITE" id="PS50405"/>
    </source>
</evidence>
<name>A0ABR2WKW0_9FUNG</name>
<dbReference type="Gene3D" id="3.40.30.110">
    <property type="match status" value="1"/>
</dbReference>
<evidence type="ECO:0000259" key="1">
    <source>
        <dbReference type="PROSITE" id="PS50404"/>
    </source>
</evidence>
<dbReference type="SUPFAM" id="SSF52833">
    <property type="entry name" value="Thioredoxin-like"/>
    <property type="match status" value="1"/>
</dbReference>
<reference evidence="3 4" key="1">
    <citation type="submission" date="2023-04" db="EMBL/GenBank/DDBJ databases">
        <title>Genome of Basidiobolus ranarum AG-B5.</title>
        <authorList>
            <person name="Stajich J.E."/>
            <person name="Carter-House D."/>
            <person name="Gryganskyi A."/>
        </authorList>
    </citation>
    <scope>NUCLEOTIDE SEQUENCE [LARGE SCALE GENOMIC DNA]</scope>
    <source>
        <strain evidence="3 4">AG-B5</strain>
    </source>
</reference>
<dbReference type="InterPro" id="IPR036282">
    <property type="entry name" value="Glutathione-S-Trfase_C_sf"/>
</dbReference>
<feature type="domain" description="GST N-terminal" evidence="1">
    <location>
        <begin position="3"/>
        <end position="82"/>
    </location>
</feature>
<dbReference type="Pfam" id="PF25907">
    <property type="entry name" value="DUF7962"/>
    <property type="match status" value="1"/>
</dbReference>
<keyword evidence="4" id="KW-1185">Reference proteome</keyword>
<dbReference type="EMBL" id="JASJQH010001082">
    <property type="protein sequence ID" value="KAK9762126.1"/>
    <property type="molecule type" value="Genomic_DNA"/>
</dbReference>
<dbReference type="PROSITE" id="PS50404">
    <property type="entry name" value="GST_NTER"/>
    <property type="match status" value="1"/>
</dbReference>
<dbReference type="Pfam" id="PF13417">
    <property type="entry name" value="GST_N_3"/>
    <property type="match status" value="1"/>
</dbReference>
<dbReference type="InterPro" id="IPR004045">
    <property type="entry name" value="Glutathione_S-Trfase_N"/>
</dbReference>
<comment type="caution">
    <text evidence="3">The sequence shown here is derived from an EMBL/GenBank/DDBJ whole genome shotgun (WGS) entry which is preliminary data.</text>
</comment>
<dbReference type="CDD" id="cd00299">
    <property type="entry name" value="GST_C_family"/>
    <property type="match status" value="1"/>
</dbReference>
<dbReference type="InterPro" id="IPR058268">
    <property type="entry name" value="DUF7962"/>
</dbReference>
<dbReference type="Gene3D" id="1.20.1050.10">
    <property type="match status" value="1"/>
</dbReference>
<evidence type="ECO:0008006" key="5">
    <source>
        <dbReference type="Google" id="ProtNLM"/>
    </source>
</evidence>
<sequence>MSQTVILHHYPNSPYAEKIRQALDFKSIPWVSVEQPRILPRPTLDPLAHGYRRIPVLQIGSDVYCDTALILDELEKRFPEPSFYPCRKGSDKKDVGIIQSLAQWTDRSFFQTSASLIPWELLAKSAPEFVKDRSQYRGREIDPAEATRAKPLMKDHLRVHLKRLEDILSDGREWVADTETPSIGDIHLYMNPWFLTGLNMAPDVYGKEWETYPLIKQWFQRLTQFTKSKRHDDAGSAMSGEEAIEIAKRTEATVQAFADTQNSNDRKPGEVVMVIPDDTGKIPVVGVIVGCDVDQIAIRPHKVSGKGVDTVVHFPRLGYYVLDPPAKM</sequence>
<dbReference type="Proteomes" id="UP001479436">
    <property type="component" value="Unassembled WGS sequence"/>
</dbReference>
<evidence type="ECO:0000313" key="4">
    <source>
        <dbReference type="Proteomes" id="UP001479436"/>
    </source>
</evidence>
<dbReference type="InterPro" id="IPR010987">
    <property type="entry name" value="Glutathione-S-Trfase_C-like"/>
</dbReference>
<proteinExistence type="predicted"/>
<dbReference type="SUPFAM" id="SSF47616">
    <property type="entry name" value="GST C-terminal domain-like"/>
    <property type="match status" value="1"/>
</dbReference>
<protein>
    <recommendedName>
        <fullName evidence="5">Glutathione S-transferase</fullName>
    </recommendedName>
</protein>
<dbReference type="PROSITE" id="PS50405">
    <property type="entry name" value="GST_CTER"/>
    <property type="match status" value="1"/>
</dbReference>
<dbReference type="CDD" id="cd00570">
    <property type="entry name" value="GST_N_family"/>
    <property type="match status" value="1"/>
</dbReference>
<dbReference type="InterPro" id="IPR036249">
    <property type="entry name" value="Thioredoxin-like_sf"/>
</dbReference>